<organism evidence="5 6">
    <name type="scientific">Gluconacetobacter dulcium</name>
    <dbReference type="NCBI Taxonomy" id="2729096"/>
    <lineage>
        <taxon>Bacteria</taxon>
        <taxon>Pseudomonadati</taxon>
        <taxon>Pseudomonadota</taxon>
        <taxon>Alphaproteobacteria</taxon>
        <taxon>Acetobacterales</taxon>
        <taxon>Acetobacteraceae</taxon>
        <taxon>Gluconacetobacter</taxon>
    </lineage>
</organism>
<dbReference type="SUPFAM" id="SSF53822">
    <property type="entry name" value="Periplasmic binding protein-like I"/>
    <property type="match status" value="1"/>
</dbReference>
<evidence type="ECO:0000259" key="4">
    <source>
        <dbReference type="PROSITE" id="PS50932"/>
    </source>
</evidence>
<dbReference type="PROSITE" id="PS50932">
    <property type="entry name" value="HTH_LACI_2"/>
    <property type="match status" value="1"/>
</dbReference>
<dbReference type="Proteomes" id="UP000530320">
    <property type="component" value="Unassembled WGS sequence"/>
</dbReference>
<dbReference type="EMBL" id="JABEQP010000001">
    <property type="protein sequence ID" value="MBB2195893.1"/>
    <property type="molecule type" value="Genomic_DNA"/>
</dbReference>
<evidence type="ECO:0000256" key="2">
    <source>
        <dbReference type="ARBA" id="ARBA00023125"/>
    </source>
</evidence>
<keyword evidence="3" id="KW-0804">Transcription</keyword>
<feature type="domain" description="HTH lacI-type" evidence="4">
    <location>
        <begin position="18"/>
        <end position="72"/>
    </location>
</feature>
<dbReference type="InterPro" id="IPR028082">
    <property type="entry name" value="Peripla_BP_I"/>
</dbReference>
<dbReference type="GO" id="GO:0000976">
    <property type="term" value="F:transcription cis-regulatory region binding"/>
    <property type="evidence" value="ECO:0007669"/>
    <property type="project" value="TreeGrafter"/>
</dbReference>
<dbReference type="AlphaFoldDB" id="A0A7W4PFQ9"/>
<dbReference type="GO" id="GO:0003700">
    <property type="term" value="F:DNA-binding transcription factor activity"/>
    <property type="evidence" value="ECO:0007669"/>
    <property type="project" value="TreeGrafter"/>
</dbReference>
<dbReference type="InterPro" id="IPR046335">
    <property type="entry name" value="LacI/GalR-like_sensor"/>
</dbReference>
<dbReference type="SMART" id="SM00354">
    <property type="entry name" value="HTH_LACI"/>
    <property type="match status" value="1"/>
</dbReference>
<dbReference type="Gene3D" id="1.10.260.40">
    <property type="entry name" value="lambda repressor-like DNA-binding domains"/>
    <property type="match status" value="1"/>
</dbReference>
<dbReference type="InterPro" id="IPR000843">
    <property type="entry name" value="HTH_LacI"/>
</dbReference>
<dbReference type="PROSITE" id="PS00356">
    <property type="entry name" value="HTH_LACI_1"/>
    <property type="match status" value="1"/>
</dbReference>
<comment type="caution">
    <text evidence="5">The sequence shown here is derived from an EMBL/GenBank/DDBJ whole genome shotgun (WGS) entry which is preliminary data.</text>
</comment>
<keyword evidence="1" id="KW-0805">Transcription regulation</keyword>
<dbReference type="Pfam" id="PF13377">
    <property type="entry name" value="Peripla_BP_3"/>
    <property type="match status" value="1"/>
</dbReference>
<evidence type="ECO:0000313" key="5">
    <source>
        <dbReference type="EMBL" id="MBB2195893.1"/>
    </source>
</evidence>
<dbReference type="CDD" id="cd01392">
    <property type="entry name" value="HTH_LacI"/>
    <property type="match status" value="1"/>
</dbReference>
<dbReference type="PANTHER" id="PTHR30146:SF109">
    <property type="entry name" value="HTH-TYPE TRANSCRIPTIONAL REGULATOR GALS"/>
    <property type="match status" value="1"/>
</dbReference>
<dbReference type="CDD" id="cd06267">
    <property type="entry name" value="PBP1_LacI_sugar_binding-like"/>
    <property type="match status" value="1"/>
</dbReference>
<keyword evidence="2 5" id="KW-0238">DNA-binding</keyword>
<dbReference type="InterPro" id="IPR010982">
    <property type="entry name" value="Lambda_DNA-bd_dom_sf"/>
</dbReference>
<dbReference type="Gene3D" id="3.40.50.2300">
    <property type="match status" value="2"/>
</dbReference>
<dbReference type="SUPFAM" id="SSF47413">
    <property type="entry name" value="lambda repressor-like DNA-binding domains"/>
    <property type="match status" value="1"/>
</dbReference>
<evidence type="ECO:0000256" key="3">
    <source>
        <dbReference type="ARBA" id="ARBA00023163"/>
    </source>
</evidence>
<proteinExistence type="predicted"/>
<dbReference type="PANTHER" id="PTHR30146">
    <property type="entry name" value="LACI-RELATED TRANSCRIPTIONAL REPRESSOR"/>
    <property type="match status" value="1"/>
</dbReference>
<evidence type="ECO:0000313" key="6">
    <source>
        <dbReference type="Proteomes" id="UP000530320"/>
    </source>
</evidence>
<accession>A0A7W4PFQ9</accession>
<dbReference type="Pfam" id="PF00356">
    <property type="entry name" value="LacI"/>
    <property type="match status" value="1"/>
</dbReference>
<evidence type="ECO:0000256" key="1">
    <source>
        <dbReference type="ARBA" id="ARBA00023015"/>
    </source>
</evidence>
<name>A0A7W4PFQ9_9PROT</name>
<reference evidence="5 6" key="1">
    <citation type="submission" date="2020-04" db="EMBL/GenBank/DDBJ databases">
        <title>Description of novel Gluconacetobacter.</title>
        <authorList>
            <person name="Sombolestani A."/>
        </authorList>
    </citation>
    <scope>NUCLEOTIDE SEQUENCE [LARGE SCALE GENOMIC DNA]</scope>
    <source>
        <strain evidence="5 6">LMG 22058</strain>
    </source>
</reference>
<protein>
    <submittedName>
        <fullName evidence="5">LacI family DNA-binding transcriptional regulator</fullName>
    </submittedName>
</protein>
<sequence length="353" mass="38047">MGISSGGRRGIQQMKRAVTIRDVAALARVSVGTVSAVLNRQSTVSEGTRQRVMESIEALSYKPNSNARSLKRPRLSSIGLIVPDLQNPFFSSIAEGVQDILEEHDILLVLCMTGGRAEREQYYAQALQSARLDGVIYLTGSGVPSPSLMRLAKSKQIILVDESVPGVVIPFVGTQNRHGAFLLARHVLSQGHRKVGIIGGPPRLWTSEQRLAGYREAMAASGLDPDSGLLAEGEYDEASGYRLARVLLETDPELTVLLCANDLMAIGAIRYCREAGIDVPADVSITGFDNIATSSLLEPALTTVAQPGHEMGQAAAALLLHHIKGTAPPETVEFPTRVCLRDSVAPPRRRRRV</sequence>
<gene>
    <name evidence="5" type="ORF">HLH44_00165</name>
</gene>
<dbReference type="RefSeq" id="WP_183007673.1">
    <property type="nucleotide sequence ID" value="NZ_JABEQP010000001.1"/>
</dbReference>